<dbReference type="Pfam" id="PF00905">
    <property type="entry name" value="Transpeptidase"/>
    <property type="match status" value="1"/>
</dbReference>
<keyword evidence="3 4" id="KW-0472">Membrane</keyword>
<dbReference type="OrthoDB" id="2985542at2"/>
<gene>
    <name evidence="7" type="ORF">SAMN02745227_00463</name>
</gene>
<dbReference type="InterPro" id="IPR005311">
    <property type="entry name" value="PBP_dimer"/>
</dbReference>
<reference evidence="8" key="1">
    <citation type="submission" date="2016-11" db="EMBL/GenBank/DDBJ databases">
        <authorList>
            <person name="Varghese N."/>
            <person name="Submissions S."/>
        </authorList>
    </citation>
    <scope>NUCLEOTIDE SEQUENCE [LARGE SCALE GENOMIC DNA]</scope>
    <source>
        <strain evidence="8">DSM 14826</strain>
    </source>
</reference>
<dbReference type="Gene3D" id="3.40.710.10">
    <property type="entry name" value="DD-peptidase/beta-lactamase superfamily"/>
    <property type="match status" value="1"/>
</dbReference>
<dbReference type="GO" id="GO:0008658">
    <property type="term" value="F:penicillin binding"/>
    <property type="evidence" value="ECO:0007669"/>
    <property type="project" value="InterPro"/>
</dbReference>
<dbReference type="PANTHER" id="PTHR30627:SF24">
    <property type="entry name" value="PENICILLIN-BINDING PROTEIN 4B"/>
    <property type="match status" value="1"/>
</dbReference>
<evidence type="ECO:0000256" key="4">
    <source>
        <dbReference type="SAM" id="Phobius"/>
    </source>
</evidence>
<dbReference type="Gene3D" id="3.90.1310.10">
    <property type="entry name" value="Penicillin-binding protein 2a (Domain 2)"/>
    <property type="match status" value="1"/>
</dbReference>
<evidence type="ECO:0000313" key="7">
    <source>
        <dbReference type="EMBL" id="SHJ69019.1"/>
    </source>
</evidence>
<evidence type="ECO:0000259" key="6">
    <source>
        <dbReference type="Pfam" id="PF03717"/>
    </source>
</evidence>
<sequence>MNYTRLKIIFIGFLLGIILLFSKISYYVIFLHQQYALLSVNQRIHTFIYNSNRGDIVDRNLLKFTDREKEQVLIYTNEPHKETILTIEKKSEEDFILDDSYLIIEKSIRNTKIAQHLIGIVGYAPFHKIQGLQGLSGLERQYDKELAGREGKVIMVVDSNNRPLYNTQPRIVGGKKNENTLVTTLCSVLQERLEKVIDGEKLIERGAVIVMDPYNGQVLAMISRPIMNYQNLDDGSHLNKGVQIHRNYNPASVFKMVIGLYALEQGVDPKRQFICKGLCKYSHGQLTFEEGFALSCNQVFYDLVLEFGGEEILEFAQKLGFGEKTGIGLYNEGRGRLPARETVKGKKGSALLALGQGDLEATPIQIAKLTAIIANGGYRITPQVVYYLGKNPHKVPDIKDLGPRIIDEKTVDILKEMMRKTAIFGTAAALNGFGGVKTGTADNQNRWLTGFFPAENPKIVVTIFIEEGYGKGTIEVSKKIIETIFNLIRNNPFPLNIIY</sequence>
<feature type="domain" description="Penicillin-binding protein transpeptidase" evidence="5">
    <location>
        <begin position="206"/>
        <end position="485"/>
    </location>
</feature>
<keyword evidence="4" id="KW-0812">Transmembrane</keyword>
<comment type="subcellular location">
    <subcellularLocation>
        <location evidence="1">Membrane</location>
    </subcellularLocation>
</comment>
<keyword evidence="8" id="KW-1185">Reference proteome</keyword>
<keyword evidence="4" id="KW-1133">Transmembrane helix</keyword>
<evidence type="ECO:0000259" key="5">
    <source>
        <dbReference type="Pfam" id="PF00905"/>
    </source>
</evidence>
<dbReference type="EMBL" id="FRAI01000005">
    <property type="protein sequence ID" value="SHJ69019.1"/>
    <property type="molecule type" value="Genomic_DNA"/>
</dbReference>
<dbReference type="AlphaFoldDB" id="A0A1M6LCU9"/>
<dbReference type="SUPFAM" id="SSF56601">
    <property type="entry name" value="beta-lactamase/transpeptidase-like"/>
    <property type="match status" value="1"/>
</dbReference>
<comment type="similarity">
    <text evidence="2">Belongs to the transpeptidase family.</text>
</comment>
<dbReference type="Proteomes" id="UP000243547">
    <property type="component" value="Unassembled WGS sequence"/>
</dbReference>
<dbReference type="Pfam" id="PF03717">
    <property type="entry name" value="PBP_dimer"/>
    <property type="match status" value="1"/>
</dbReference>
<proteinExistence type="inferred from homology"/>
<accession>A0A1M6LCU9</accession>
<dbReference type="GO" id="GO:0071555">
    <property type="term" value="P:cell wall organization"/>
    <property type="evidence" value="ECO:0007669"/>
    <property type="project" value="TreeGrafter"/>
</dbReference>
<dbReference type="InterPro" id="IPR036138">
    <property type="entry name" value="PBP_dimer_sf"/>
</dbReference>
<protein>
    <submittedName>
        <fullName evidence="7">Penicillin-binding protein 2</fullName>
    </submittedName>
</protein>
<feature type="transmembrane region" description="Helical" evidence="4">
    <location>
        <begin position="7"/>
        <end position="29"/>
    </location>
</feature>
<dbReference type="RefSeq" id="WP_072905901.1">
    <property type="nucleotide sequence ID" value="NZ_FRAI01000005.1"/>
</dbReference>
<dbReference type="GO" id="GO:0071972">
    <property type="term" value="F:peptidoglycan L,D-transpeptidase activity"/>
    <property type="evidence" value="ECO:0007669"/>
    <property type="project" value="TreeGrafter"/>
</dbReference>
<dbReference type="PANTHER" id="PTHR30627">
    <property type="entry name" value="PEPTIDOGLYCAN D,D-TRANSPEPTIDASE"/>
    <property type="match status" value="1"/>
</dbReference>
<dbReference type="GO" id="GO:0005886">
    <property type="term" value="C:plasma membrane"/>
    <property type="evidence" value="ECO:0007669"/>
    <property type="project" value="TreeGrafter"/>
</dbReference>
<dbReference type="STRING" id="1120989.SAMN02745227_00463"/>
<dbReference type="InterPro" id="IPR050515">
    <property type="entry name" value="Beta-lactam/transpept"/>
</dbReference>
<dbReference type="InterPro" id="IPR001460">
    <property type="entry name" value="PCN-bd_Tpept"/>
</dbReference>
<evidence type="ECO:0000256" key="1">
    <source>
        <dbReference type="ARBA" id="ARBA00004370"/>
    </source>
</evidence>
<evidence type="ECO:0000256" key="3">
    <source>
        <dbReference type="ARBA" id="ARBA00023136"/>
    </source>
</evidence>
<evidence type="ECO:0000256" key="2">
    <source>
        <dbReference type="ARBA" id="ARBA00007171"/>
    </source>
</evidence>
<feature type="domain" description="Penicillin-binding protein dimerisation" evidence="6">
    <location>
        <begin position="110"/>
        <end position="166"/>
    </location>
</feature>
<dbReference type="SUPFAM" id="SSF56519">
    <property type="entry name" value="Penicillin binding protein dimerisation domain"/>
    <property type="match status" value="1"/>
</dbReference>
<evidence type="ECO:0000313" key="8">
    <source>
        <dbReference type="Proteomes" id="UP000243547"/>
    </source>
</evidence>
<dbReference type="InterPro" id="IPR012338">
    <property type="entry name" value="Beta-lactam/transpept-like"/>
</dbReference>
<organism evidence="7 8">
    <name type="scientific">Anaerobranca californiensis DSM 14826</name>
    <dbReference type="NCBI Taxonomy" id="1120989"/>
    <lineage>
        <taxon>Bacteria</taxon>
        <taxon>Bacillati</taxon>
        <taxon>Bacillota</taxon>
        <taxon>Clostridia</taxon>
        <taxon>Eubacteriales</taxon>
        <taxon>Proteinivoracaceae</taxon>
        <taxon>Anaerobranca</taxon>
    </lineage>
</organism>
<name>A0A1M6LCU9_9FIRM</name>